<dbReference type="InParanoid" id="A0A6J3CAD6"/>
<dbReference type="GeneID" id="116413754"/>
<dbReference type="Pfam" id="PF01723">
    <property type="entry name" value="Chorion_1"/>
    <property type="match status" value="1"/>
</dbReference>
<reference evidence="6" key="1">
    <citation type="submission" date="2025-08" db="UniProtKB">
        <authorList>
            <consortium name="RefSeq"/>
        </authorList>
    </citation>
    <scope>IDENTIFICATION</scope>
    <source>
        <tissue evidence="6">Whole larvae</tissue>
    </source>
</reference>
<keyword evidence="5" id="KW-1185">Reference proteome</keyword>
<feature type="chain" id="PRO_5045899715" evidence="4">
    <location>
        <begin position="21"/>
        <end position="371"/>
    </location>
</feature>
<evidence type="ECO:0000256" key="1">
    <source>
        <dbReference type="ARBA" id="ARBA00005906"/>
    </source>
</evidence>
<dbReference type="AlphaFoldDB" id="A0A6J3CAD6"/>
<dbReference type="GO" id="GO:0042600">
    <property type="term" value="C:egg chorion"/>
    <property type="evidence" value="ECO:0007669"/>
    <property type="project" value="InterPro"/>
</dbReference>
<accession>A0A6J3CAD6</accession>
<dbReference type="GO" id="GO:0007304">
    <property type="term" value="P:chorion-containing eggshell formation"/>
    <property type="evidence" value="ECO:0007669"/>
    <property type="project" value="InterPro"/>
</dbReference>
<evidence type="ECO:0000313" key="5">
    <source>
        <dbReference type="Proteomes" id="UP001652740"/>
    </source>
</evidence>
<dbReference type="KEGG" id="gmw:116413754"/>
<evidence type="ECO:0000256" key="4">
    <source>
        <dbReference type="SAM" id="SignalP"/>
    </source>
</evidence>
<dbReference type="Proteomes" id="UP001652740">
    <property type="component" value="Unplaced"/>
</dbReference>
<feature type="signal peptide" evidence="4">
    <location>
        <begin position="1"/>
        <end position="20"/>
    </location>
</feature>
<name>A0A6J3CAD6_GALME</name>
<dbReference type="RefSeq" id="XP_031770338.2">
    <property type="nucleotide sequence ID" value="XM_031914478.2"/>
</dbReference>
<sequence>MAPKYFNIFYFTLLAQMVNSQYLNKGNTATNNVGRIALSPNIIASNAYANNVASKNFGSNALTSNNIARNNIVLNAFGNNNLVRNNIDLNTFGIDNLARNNLDLNAFGSNSLARNNIDLNAFGSNNLAKNNINQNGFGSNNLAKSNNLFGSTNLAKNNIDLNIFGINNVARNNIDLNAFGNTNLAKNSIDLNAFGNSNLARTNYAFDNTNLMQNNIDLNLIGNTLASNQFGRQFLAPVTNNVPSNILAGNALTGGLTANAGGLVDGASYKGILSVTSTSPSVPTGLSVYSDNLIIEGPVTVTGTLPFLSTVALEGSVPTNGYGIASCACGDGNVGIANELTGSALDAYVQAYNKLDHNNFGINNVYSGVMY</sequence>
<dbReference type="GO" id="GO:0005213">
    <property type="term" value="F:structural constituent of egg chorion"/>
    <property type="evidence" value="ECO:0007669"/>
    <property type="project" value="InterPro"/>
</dbReference>
<evidence type="ECO:0000256" key="2">
    <source>
        <dbReference type="ARBA" id="ARBA00022737"/>
    </source>
</evidence>
<proteinExistence type="inferred from homology"/>
<evidence type="ECO:0000256" key="3">
    <source>
        <dbReference type="RuleBase" id="RU004378"/>
    </source>
</evidence>
<protein>
    <submittedName>
        <fullName evidence="6">Uncharacterized protein</fullName>
    </submittedName>
</protein>
<evidence type="ECO:0000313" key="6">
    <source>
        <dbReference type="RefSeq" id="XP_031770338.2"/>
    </source>
</evidence>
<organism evidence="5 6">
    <name type="scientific">Galleria mellonella</name>
    <name type="common">Greater wax moth</name>
    <dbReference type="NCBI Taxonomy" id="7137"/>
    <lineage>
        <taxon>Eukaryota</taxon>
        <taxon>Metazoa</taxon>
        <taxon>Ecdysozoa</taxon>
        <taxon>Arthropoda</taxon>
        <taxon>Hexapoda</taxon>
        <taxon>Insecta</taxon>
        <taxon>Pterygota</taxon>
        <taxon>Neoptera</taxon>
        <taxon>Endopterygota</taxon>
        <taxon>Lepidoptera</taxon>
        <taxon>Glossata</taxon>
        <taxon>Ditrysia</taxon>
        <taxon>Pyraloidea</taxon>
        <taxon>Pyralidae</taxon>
        <taxon>Galleriinae</taxon>
        <taxon>Galleria</taxon>
    </lineage>
</organism>
<comment type="similarity">
    <text evidence="1 3">Belongs to the chorion protein family.</text>
</comment>
<gene>
    <name evidence="6" type="primary">LOC116413754</name>
</gene>
<keyword evidence="2" id="KW-0677">Repeat</keyword>
<keyword evidence="4" id="KW-0732">Signal</keyword>
<dbReference type="InterPro" id="IPR002635">
    <property type="entry name" value="Chorion"/>
</dbReference>